<dbReference type="RefSeq" id="WP_090339067.1">
    <property type="nucleotide sequence ID" value="NZ_FNXY01000008.1"/>
</dbReference>
<dbReference type="AlphaFoldDB" id="A0A1H6YZB0"/>
<proteinExistence type="inferred from homology"/>
<evidence type="ECO:0000256" key="2">
    <source>
        <dbReference type="ARBA" id="ARBA00001997"/>
    </source>
</evidence>
<evidence type="ECO:0000313" key="8">
    <source>
        <dbReference type="EMBL" id="SEJ46551.1"/>
    </source>
</evidence>
<dbReference type="GO" id="GO:0008830">
    <property type="term" value="F:dTDP-4-dehydrorhamnose 3,5-epimerase activity"/>
    <property type="evidence" value="ECO:0007669"/>
    <property type="project" value="UniProtKB-UniRule"/>
</dbReference>
<dbReference type="NCBIfam" id="TIGR01221">
    <property type="entry name" value="rmlC"/>
    <property type="match status" value="1"/>
</dbReference>
<evidence type="ECO:0000313" key="9">
    <source>
        <dbReference type="Proteomes" id="UP000199532"/>
    </source>
</evidence>
<comment type="catalytic activity">
    <reaction evidence="1 7">
        <text>dTDP-4-dehydro-6-deoxy-alpha-D-glucose = dTDP-4-dehydro-beta-L-rhamnose</text>
        <dbReference type="Rhea" id="RHEA:16969"/>
        <dbReference type="ChEBI" id="CHEBI:57649"/>
        <dbReference type="ChEBI" id="CHEBI:62830"/>
        <dbReference type="EC" id="5.1.3.13"/>
    </reaction>
</comment>
<accession>A0A1H6YZB0</accession>
<dbReference type="OrthoDB" id="9800680at2"/>
<protein>
    <recommendedName>
        <fullName evidence="4 7">dTDP-4-dehydrorhamnose 3,5-epimerase</fullName>
        <ecNumber evidence="3 7">5.1.3.13</ecNumber>
    </recommendedName>
    <alternativeName>
        <fullName evidence="7">Thymidine diphospho-4-keto-rhamnose 3,5-epimerase</fullName>
    </alternativeName>
</protein>
<dbReference type="CDD" id="cd00438">
    <property type="entry name" value="cupin_RmlC"/>
    <property type="match status" value="1"/>
</dbReference>
<sequence>MQIRETSIAGLVEIFPRVFQDDRGFFFESYNEELFKKLGLPTNFVQDNQSFSIKGVVRGLHFQNAPFAQGKLVRVISGRVLDVAVDIRPDSPTFGKHEVFELRSDTNNMAYIPEGFAHGFVALEDSVFSYKCTNVYNKGAESGLLWNDPDLGIDWGVENPIVSEKDIILPTFKALFEKQL</sequence>
<evidence type="ECO:0000256" key="6">
    <source>
        <dbReference type="PIRSR" id="PIRSR600888-3"/>
    </source>
</evidence>
<dbReference type="Pfam" id="PF00908">
    <property type="entry name" value="dTDP_sugar_isom"/>
    <property type="match status" value="1"/>
</dbReference>
<dbReference type="SUPFAM" id="SSF51182">
    <property type="entry name" value="RmlC-like cupins"/>
    <property type="match status" value="1"/>
</dbReference>
<feature type="active site" description="Proton acceptor" evidence="5">
    <location>
        <position position="61"/>
    </location>
</feature>
<comment type="similarity">
    <text evidence="7">Belongs to the dTDP-4-dehydrorhamnose 3,5-epimerase family.</text>
</comment>
<keyword evidence="7" id="KW-0413">Isomerase</keyword>
<comment type="subunit">
    <text evidence="7">Homodimer.</text>
</comment>
<dbReference type="GO" id="GO:0019305">
    <property type="term" value="P:dTDP-rhamnose biosynthetic process"/>
    <property type="evidence" value="ECO:0007669"/>
    <property type="project" value="UniProtKB-UniRule"/>
</dbReference>
<dbReference type="PANTHER" id="PTHR21047">
    <property type="entry name" value="DTDP-6-DEOXY-D-GLUCOSE-3,5 EPIMERASE"/>
    <property type="match status" value="1"/>
</dbReference>
<dbReference type="InterPro" id="IPR014710">
    <property type="entry name" value="RmlC-like_jellyroll"/>
</dbReference>
<comment type="pathway">
    <text evidence="7">Carbohydrate biosynthesis; dTDP-L-rhamnose biosynthesis.</text>
</comment>
<evidence type="ECO:0000256" key="5">
    <source>
        <dbReference type="PIRSR" id="PIRSR600888-1"/>
    </source>
</evidence>
<dbReference type="STRING" id="408657.SAMN04487995_4809"/>
<feature type="active site" description="Proton donor" evidence="5">
    <location>
        <position position="130"/>
    </location>
</feature>
<gene>
    <name evidence="8" type="ORF">SAMN04487995_4809</name>
</gene>
<dbReference type="GO" id="GO:0005829">
    <property type="term" value="C:cytosol"/>
    <property type="evidence" value="ECO:0007669"/>
    <property type="project" value="TreeGrafter"/>
</dbReference>
<evidence type="ECO:0000256" key="3">
    <source>
        <dbReference type="ARBA" id="ARBA00012098"/>
    </source>
</evidence>
<dbReference type="PANTHER" id="PTHR21047:SF2">
    <property type="entry name" value="THYMIDINE DIPHOSPHO-4-KETO-RHAMNOSE 3,5-EPIMERASE"/>
    <property type="match status" value="1"/>
</dbReference>
<dbReference type="Proteomes" id="UP000199532">
    <property type="component" value="Unassembled WGS sequence"/>
</dbReference>
<comment type="function">
    <text evidence="2 7">Catalyzes the epimerization of the C3' and C5'positions of dTDP-6-deoxy-D-xylo-4-hexulose, forming dTDP-6-deoxy-L-lyxo-4-hexulose.</text>
</comment>
<feature type="site" description="Participates in a stacking interaction with the thymidine ring of dTDP-4-oxo-6-deoxyglucose" evidence="6">
    <location>
        <position position="136"/>
    </location>
</feature>
<reference evidence="8 9" key="1">
    <citation type="submission" date="2016-10" db="EMBL/GenBank/DDBJ databases">
        <authorList>
            <person name="de Groot N.N."/>
        </authorList>
    </citation>
    <scope>NUCLEOTIDE SEQUENCE [LARGE SCALE GENOMIC DNA]</scope>
    <source>
        <strain evidence="8 9">DSM 19938</strain>
    </source>
</reference>
<dbReference type="UniPathway" id="UPA00124"/>
<dbReference type="EMBL" id="FNXY01000008">
    <property type="protein sequence ID" value="SEJ46551.1"/>
    <property type="molecule type" value="Genomic_DNA"/>
</dbReference>
<dbReference type="GO" id="GO:0000271">
    <property type="term" value="P:polysaccharide biosynthetic process"/>
    <property type="evidence" value="ECO:0007669"/>
    <property type="project" value="TreeGrafter"/>
</dbReference>
<organism evidence="8 9">
    <name type="scientific">Dyadobacter koreensis</name>
    <dbReference type="NCBI Taxonomy" id="408657"/>
    <lineage>
        <taxon>Bacteria</taxon>
        <taxon>Pseudomonadati</taxon>
        <taxon>Bacteroidota</taxon>
        <taxon>Cytophagia</taxon>
        <taxon>Cytophagales</taxon>
        <taxon>Spirosomataceae</taxon>
        <taxon>Dyadobacter</taxon>
    </lineage>
</organism>
<dbReference type="InterPro" id="IPR000888">
    <property type="entry name" value="RmlC-like"/>
</dbReference>
<keyword evidence="9" id="KW-1185">Reference proteome</keyword>
<dbReference type="Gene3D" id="2.60.120.10">
    <property type="entry name" value="Jelly Rolls"/>
    <property type="match status" value="1"/>
</dbReference>
<dbReference type="InterPro" id="IPR011051">
    <property type="entry name" value="RmlC_Cupin_sf"/>
</dbReference>
<dbReference type="EC" id="5.1.3.13" evidence="3 7"/>
<name>A0A1H6YZB0_9BACT</name>
<evidence type="ECO:0000256" key="7">
    <source>
        <dbReference type="RuleBase" id="RU364069"/>
    </source>
</evidence>
<evidence type="ECO:0000256" key="1">
    <source>
        <dbReference type="ARBA" id="ARBA00001298"/>
    </source>
</evidence>
<evidence type="ECO:0000256" key="4">
    <source>
        <dbReference type="ARBA" id="ARBA00019595"/>
    </source>
</evidence>